<dbReference type="GO" id="GO:0016491">
    <property type="term" value="F:oxidoreductase activity"/>
    <property type="evidence" value="ECO:0007669"/>
    <property type="project" value="UniProtKB-KW"/>
</dbReference>
<dbReference type="VEuPathDB" id="FungiDB:A1Q1_02913"/>
<dbReference type="GeneID" id="25986426"/>
<dbReference type="PRINTS" id="PR00081">
    <property type="entry name" value="GDHRDH"/>
</dbReference>
<name>J5QME6_TRIAS</name>
<accession>J5QME6</accession>
<dbReference type="KEGG" id="tasa:A1Q1_02913"/>
<dbReference type="HOGENOM" id="CLU_010194_1_0_1"/>
<dbReference type="Pfam" id="PF13561">
    <property type="entry name" value="adh_short_C2"/>
    <property type="match status" value="1"/>
</dbReference>
<keyword evidence="2" id="KW-0560">Oxidoreductase</keyword>
<comment type="similarity">
    <text evidence="1">Belongs to the short-chain dehydrogenases/reductases (SDR) family.</text>
</comment>
<dbReference type="InterPro" id="IPR002347">
    <property type="entry name" value="SDR_fam"/>
</dbReference>
<comment type="caution">
    <text evidence="4">The sequence shown here is derived from an EMBL/GenBank/DDBJ whole genome shotgun (WGS) entry which is preliminary data.</text>
</comment>
<dbReference type="PANTHER" id="PTHR43180:SF66">
    <property type="entry name" value="SHORT-CHAIN DEHYDROGENASE_REDUCTASE FAMILY PROTEIN"/>
    <property type="match status" value="1"/>
</dbReference>
<organism evidence="4 5">
    <name type="scientific">Trichosporon asahii var. asahii (strain ATCC 90039 / CBS 2479 / JCM 2466 / KCTC 7840 / NBRC 103889/ NCYC 2677 / UAMH 7654)</name>
    <name type="common">Yeast</name>
    <dbReference type="NCBI Taxonomy" id="1186058"/>
    <lineage>
        <taxon>Eukaryota</taxon>
        <taxon>Fungi</taxon>
        <taxon>Dikarya</taxon>
        <taxon>Basidiomycota</taxon>
        <taxon>Agaricomycotina</taxon>
        <taxon>Tremellomycetes</taxon>
        <taxon>Trichosporonales</taxon>
        <taxon>Trichosporonaceae</taxon>
        <taxon>Trichosporon</taxon>
    </lineage>
</organism>
<dbReference type="RefSeq" id="XP_014179617.1">
    <property type="nucleotide sequence ID" value="XM_014324142.1"/>
</dbReference>
<dbReference type="CDD" id="cd05233">
    <property type="entry name" value="SDR_c"/>
    <property type="match status" value="1"/>
</dbReference>
<reference evidence="4 5" key="1">
    <citation type="journal article" date="2012" name="Eukaryot. Cell">
        <title>Draft genome sequence of CBS 2479, the standard type strain of Trichosporon asahii.</title>
        <authorList>
            <person name="Yang R.Y."/>
            <person name="Li H.T."/>
            <person name="Zhu H."/>
            <person name="Zhou G.P."/>
            <person name="Wang M."/>
            <person name="Wang L."/>
        </authorList>
    </citation>
    <scope>NUCLEOTIDE SEQUENCE [LARGE SCALE GENOMIC DNA]</scope>
    <source>
        <strain evidence="5">ATCC 90039 / CBS 2479 / JCM 2466 / KCTC 7840 / NCYC 2677 / UAMH 7654</strain>
    </source>
</reference>
<dbReference type="EMBL" id="ALBS01000212">
    <property type="protein sequence ID" value="EJT48103.1"/>
    <property type="molecule type" value="Genomic_DNA"/>
</dbReference>
<evidence type="ECO:0000313" key="5">
    <source>
        <dbReference type="Proteomes" id="UP000002748"/>
    </source>
</evidence>
<dbReference type="OrthoDB" id="4131217at2759"/>
<evidence type="ECO:0000256" key="2">
    <source>
        <dbReference type="ARBA" id="ARBA00023002"/>
    </source>
</evidence>
<evidence type="ECO:0000313" key="4">
    <source>
        <dbReference type="EMBL" id="EJT48103.1"/>
    </source>
</evidence>
<protein>
    <submittedName>
        <fullName evidence="4">2,4-dienoyl-CoA reductase (NADPH)</fullName>
    </submittedName>
</protein>
<dbReference type="SUPFAM" id="SSF51735">
    <property type="entry name" value="NAD(P)-binding Rossmann-fold domains"/>
    <property type="match status" value="1"/>
</dbReference>
<dbReference type="PRINTS" id="PR00080">
    <property type="entry name" value="SDRFAMILY"/>
</dbReference>
<dbReference type="Proteomes" id="UP000002748">
    <property type="component" value="Unassembled WGS sequence"/>
</dbReference>
<feature type="compositionally biased region" description="Basic and acidic residues" evidence="3">
    <location>
        <begin position="1"/>
        <end position="11"/>
    </location>
</feature>
<evidence type="ECO:0000256" key="3">
    <source>
        <dbReference type="SAM" id="MobiDB-lite"/>
    </source>
</evidence>
<gene>
    <name evidence="4" type="ORF">A1Q1_02913</name>
</gene>
<dbReference type="PANTHER" id="PTHR43180">
    <property type="entry name" value="3-OXOACYL-(ACYL-CARRIER-PROTEIN) REDUCTASE (AFU_ORTHOLOGUE AFUA_6G11210)"/>
    <property type="match status" value="1"/>
</dbReference>
<dbReference type="FunFam" id="3.40.50.720:FF:000084">
    <property type="entry name" value="Short-chain dehydrogenase reductase"/>
    <property type="match status" value="1"/>
</dbReference>
<dbReference type="Gene3D" id="3.40.50.720">
    <property type="entry name" value="NAD(P)-binding Rossmann-like Domain"/>
    <property type="match status" value="1"/>
</dbReference>
<dbReference type="InterPro" id="IPR036291">
    <property type="entry name" value="NAD(P)-bd_dom_sf"/>
</dbReference>
<proteinExistence type="inferred from homology"/>
<feature type="region of interest" description="Disordered" evidence="3">
    <location>
        <begin position="1"/>
        <end position="29"/>
    </location>
</feature>
<evidence type="ECO:0000256" key="1">
    <source>
        <dbReference type="ARBA" id="ARBA00006484"/>
    </source>
</evidence>
<dbReference type="AlphaFoldDB" id="J5QME6"/>
<sequence length="329" mass="34373">MTDDSKQKDQATRAAVLTSVEERSQDTTGTGRVRGKVCIVTGVGPAAGIGAQAARLLAREGAAALYLLDVSRDLPAFAKSLQSTFPNTKITAITGDAADDAVVSSAVQRALDETGRLDVYFANAGISHLKPKAEEGGPPQLILDVISGTRTAQDISAAEFSEVMRINALSVFLALKYAVPAMQRTSEDKKIPQGSVISTASVAGVNANGGPLPYSATKAAVINMTKSAAYEVAGKNVRINCICPGLIRTDMTKTIFELAAMAGVDENVGQLNPLQRHGLPEEIGQAVLWLASDESSYVNGHALVVDGGLTASMPYIPGASDKIKELAKF</sequence>